<dbReference type="InterPro" id="IPR031304">
    <property type="entry name" value="SLT_2"/>
</dbReference>
<dbReference type="Gene3D" id="1.10.530.10">
    <property type="match status" value="1"/>
</dbReference>
<evidence type="ECO:0000259" key="3">
    <source>
        <dbReference type="Pfam" id="PF13406"/>
    </source>
</evidence>
<organism evidence="4 5">
    <name type="scientific">Candidatus Desulfobacillus denitrificans</name>
    <dbReference type="NCBI Taxonomy" id="2608985"/>
    <lineage>
        <taxon>Bacteria</taxon>
        <taxon>Pseudomonadati</taxon>
        <taxon>Pseudomonadota</taxon>
        <taxon>Betaproteobacteria</taxon>
        <taxon>Candidatus Desulfobacillus</taxon>
    </lineage>
</organism>
<dbReference type="Proteomes" id="UP000662914">
    <property type="component" value="Chromosome"/>
</dbReference>
<dbReference type="FunFam" id="1.10.8.350:FF:000001">
    <property type="entry name" value="Lytic murein transglycosylase B"/>
    <property type="match status" value="1"/>
</dbReference>
<evidence type="ECO:0000313" key="4">
    <source>
        <dbReference type="EMBL" id="BBO21017.1"/>
    </source>
</evidence>
<dbReference type="GO" id="GO:0009253">
    <property type="term" value="P:peptidoglycan catabolic process"/>
    <property type="evidence" value="ECO:0007669"/>
    <property type="project" value="TreeGrafter"/>
</dbReference>
<feature type="domain" description="Transglycosylase SLT" evidence="3">
    <location>
        <begin position="29"/>
        <end position="321"/>
    </location>
</feature>
<proteinExistence type="predicted"/>
<dbReference type="SUPFAM" id="SSF53955">
    <property type="entry name" value="Lysozyme-like"/>
    <property type="match status" value="1"/>
</dbReference>
<feature type="chain" id="PRO_5035309602" evidence="2">
    <location>
        <begin position="22"/>
        <end position="335"/>
    </location>
</feature>
<reference evidence="4" key="1">
    <citation type="journal article" name="DNA Res.">
        <title>The physiological potential of anammox bacteria as revealed by their core genome structure.</title>
        <authorList>
            <person name="Okubo T."/>
            <person name="Toyoda A."/>
            <person name="Fukuhara K."/>
            <person name="Uchiyama I."/>
            <person name="Harigaya Y."/>
            <person name="Kuroiwa M."/>
            <person name="Suzuki T."/>
            <person name="Murakami Y."/>
            <person name="Suwa Y."/>
            <person name="Takami H."/>
        </authorList>
    </citation>
    <scope>NUCLEOTIDE SEQUENCE</scope>
    <source>
        <strain evidence="4">317325-3</strain>
    </source>
</reference>
<dbReference type="AlphaFoldDB" id="A0A809RXD8"/>
<dbReference type="EMBL" id="AP021857">
    <property type="protein sequence ID" value="BBO21017.1"/>
    <property type="molecule type" value="Genomic_DNA"/>
</dbReference>
<dbReference type="InterPro" id="IPR011757">
    <property type="entry name" value="Lytic_transglycosylase_MltB"/>
</dbReference>
<evidence type="ECO:0000256" key="1">
    <source>
        <dbReference type="PIRSR" id="PIRSR611757-1"/>
    </source>
</evidence>
<evidence type="ECO:0000313" key="5">
    <source>
        <dbReference type="Proteomes" id="UP000662914"/>
    </source>
</evidence>
<gene>
    <name evidence="4" type="ORF">DSYM_17160</name>
</gene>
<dbReference type="InterPro" id="IPR043426">
    <property type="entry name" value="MltB-like"/>
</dbReference>
<name>A0A809RXD8_9PROT</name>
<evidence type="ECO:0000256" key="2">
    <source>
        <dbReference type="SAM" id="SignalP"/>
    </source>
</evidence>
<dbReference type="GO" id="GO:0008933">
    <property type="term" value="F:peptidoglycan lytic transglycosylase activity"/>
    <property type="evidence" value="ECO:0007669"/>
    <property type="project" value="TreeGrafter"/>
</dbReference>
<dbReference type="Pfam" id="PF13406">
    <property type="entry name" value="SLT_2"/>
    <property type="match status" value="1"/>
</dbReference>
<dbReference type="PANTHER" id="PTHR30163:SF9">
    <property type="entry name" value="MEMBRANE-BOUND LYTIC MUREIN TRANSGLYCOSYLASE B"/>
    <property type="match status" value="1"/>
</dbReference>
<accession>A0A809RXD8</accession>
<dbReference type="PANTHER" id="PTHR30163">
    <property type="entry name" value="MEMBRANE-BOUND LYTIC MUREIN TRANSGLYCOSYLASE B"/>
    <property type="match status" value="1"/>
</dbReference>
<sequence length="335" mass="37284">MNRKLAIPFLCILAWAAPVIAGATGFAQREEVRAFIEEMHDRHGFDRVRLVRFFSQVQPQPKAIRAIAPPKEPTARSWQRYRTRFVEPVRIEGGLRFWEENRQTLEAVQRAYGVPVEIIVAIIGIETIYGRHIGKFPTLATLATLAFDYPPRSDLFRGELEALLLLARESRRSPLDYTGSYAGALGMPQFLPSSIRYWAVDFDGDGRIDLDTSKADAIASVANFLASHGWETGGPVAAPASVIGQRYGELLDAGILPRLLPAEMAAYGVSSAPDSPQLPCALIDLPTPEEATEYWLGYRNFYVITRYNRSSFYAMTVYALSGALKAKREAQLAAR</sequence>
<feature type="signal peptide" evidence="2">
    <location>
        <begin position="1"/>
        <end position="21"/>
    </location>
</feature>
<keyword evidence="2" id="KW-0732">Signal</keyword>
<protein>
    <submittedName>
        <fullName evidence="4">Lytic murein transglycosylase B</fullName>
    </submittedName>
</protein>
<dbReference type="CDD" id="cd13399">
    <property type="entry name" value="Slt35-like"/>
    <property type="match status" value="1"/>
</dbReference>
<dbReference type="KEGG" id="ddz:DSYM_17160"/>
<dbReference type="Gene3D" id="1.10.8.350">
    <property type="entry name" value="Bacterial muramidase"/>
    <property type="match status" value="1"/>
</dbReference>
<dbReference type="NCBIfam" id="TIGR02282">
    <property type="entry name" value="MltB"/>
    <property type="match status" value="1"/>
</dbReference>
<feature type="active site" evidence="1">
    <location>
        <position position="126"/>
    </location>
</feature>
<dbReference type="InterPro" id="IPR023346">
    <property type="entry name" value="Lysozyme-like_dom_sf"/>
</dbReference>